<keyword evidence="4" id="KW-0676">Redox-active center</keyword>
<dbReference type="InterPro" id="IPR050455">
    <property type="entry name" value="Tpx_Peroxidase_subfamily"/>
</dbReference>
<dbReference type="InterPro" id="IPR000866">
    <property type="entry name" value="AhpC/TSA"/>
</dbReference>
<reference evidence="7" key="1">
    <citation type="submission" date="2021-10" db="EMBL/GenBank/DDBJ databases">
        <title>Novel species in genus Arthrobacter.</title>
        <authorList>
            <person name="Liu Y."/>
        </authorList>
    </citation>
    <scope>NUCLEOTIDE SEQUENCE</scope>
    <source>
        <strain evidence="9">zg-Y462</strain>
        <strain evidence="7">Zg-Y462</strain>
    </source>
</reference>
<dbReference type="InterPro" id="IPR036249">
    <property type="entry name" value="Thioredoxin-like_sf"/>
</dbReference>
<evidence type="ECO:0000259" key="6">
    <source>
        <dbReference type="PROSITE" id="PS51352"/>
    </source>
</evidence>
<dbReference type="Gene3D" id="3.40.30.10">
    <property type="entry name" value="Glutaredoxin"/>
    <property type="match status" value="1"/>
</dbReference>
<dbReference type="GO" id="GO:0004601">
    <property type="term" value="F:peroxidase activity"/>
    <property type="evidence" value="ECO:0007669"/>
    <property type="project" value="UniProtKB-KW"/>
</dbReference>
<evidence type="ECO:0000313" key="7">
    <source>
        <dbReference type="EMBL" id="MCC3271203.1"/>
    </source>
</evidence>
<keyword evidence="1" id="KW-0575">Peroxidase</keyword>
<dbReference type="InterPro" id="IPR024706">
    <property type="entry name" value="Peroxiredoxin_AhpC-typ"/>
</dbReference>
<name>A0A9X1M4E0_9MICC</name>
<dbReference type="PIRSF" id="PIRSF000239">
    <property type="entry name" value="AHPC"/>
    <property type="match status" value="1"/>
</dbReference>
<dbReference type="RefSeq" id="WP_227901507.1">
    <property type="nucleotide sequence ID" value="NZ_CP094984.1"/>
</dbReference>
<dbReference type="Proteomes" id="UP000829758">
    <property type="component" value="Chromosome"/>
</dbReference>
<keyword evidence="3" id="KW-0560">Oxidoreductase</keyword>
<organism evidence="7 10">
    <name type="scientific">Arthrobacter zhangbolii</name>
    <dbReference type="NCBI Taxonomy" id="2886936"/>
    <lineage>
        <taxon>Bacteria</taxon>
        <taxon>Bacillati</taxon>
        <taxon>Actinomycetota</taxon>
        <taxon>Actinomycetes</taxon>
        <taxon>Micrococcales</taxon>
        <taxon>Micrococcaceae</taxon>
        <taxon>Arthrobacter</taxon>
    </lineage>
</organism>
<dbReference type="InterPro" id="IPR013766">
    <property type="entry name" value="Thioredoxin_domain"/>
</dbReference>
<sequence>MTLFADLPAAGTAVPDFCLPNQFGEAVRLSGLRGSGVALVFFPFAFSPVCRGELAELERERAMFTDAGVRLLAVSCDSKYTLRAWADHEGFTFDLLSDFWPHGHTSRAYGVFDDRQGQAARASFLIDGAGVLRGCIRSDPGLPRPLEQYRSALEEL</sequence>
<dbReference type="SUPFAM" id="SSF52833">
    <property type="entry name" value="Thioredoxin-like"/>
    <property type="match status" value="1"/>
</dbReference>
<dbReference type="PANTHER" id="PTHR43110:SF1">
    <property type="entry name" value="THIOL PEROXIDASE"/>
    <property type="match status" value="1"/>
</dbReference>
<evidence type="ECO:0000313" key="8">
    <source>
        <dbReference type="EMBL" id="UON91003.1"/>
    </source>
</evidence>
<proteinExistence type="predicted"/>
<dbReference type="AlphaFoldDB" id="A0A9X1M4E0"/>
<evidence type="ECO:0000256" key="5">
    <source>
        <dbReference type="PIRSR" id="PIRSR000239-1"/>
    </source>
</evidence>
<dbReference type="PANTHER" id="PTHR43110">
    <property type="entry name" value="THIOL PEROXIDASE"/>
    <property type="match status" value="1"/>
</dbReference>
<dbReference type="EMBL" id="JAJFZT010000001">
    <property type="protein sequence ID" value="MCC3271203.1"/>
    <property type="molecule type" value="Genomic_DNA"/>
</dbReference>
<dbReference type="CDD" id="cd03018">
    <property type="entry name" value="PRX_AhpE_like"/>
    <property type="match status" value="1"/>
</dbReference>
<evidence type="ECO:0000256" key="1">
    <source>
        <dbReference type="ARBA" id="ARBA00022559"/>
    </source>
</evidence>
<protein>
    <submittedName>
        <fullName evidence="7">Peroxiredoxin</fullName>
    </submittedName>
</protein>
<evidence type="ECO:0000313" key="9">
    <source>
        <dbReference type="Proteomes" id="UP000829758"/>
    </source>
</evidence>
<feature type="domain" description="Thioredoxin" evidence="6">
    <location>
        <begin position="8"/>
        <end position="156"/>
    </location>
</feature>
<dbReference type="PROSITE" id="PS51352">
    <property type="entry name" value="THIOREDOXIN_2"/>
    <property type="match status" value="1"/>
</dbReference>
<feature type="active site" description="Cysteine sulfenic acid (-SOH) intermediate; for peroxidase activity" evidence="5">
    <location>
        <position position="50"/>
    </location>
</feature>
<dbReference type="EMBL" id="CP094984">
    <property type="protein sequence ID" value="UON91003.1"/>
    <property type="molecule type" value="Genomic_DNA"/>
</dbReference>
<evidence type="ECO:0000256" key="2">
    <source>
        <dbReference type="ARBA" id="ARBA00022862"/>
    </source>
</evidence>
<evidence type="ECO:0000256" key="4">
    <source>
        <dbReference type="ARBA" id="ARBA00023284"/>
    </source>
</evidence>
<keyword evidence="2" id="KW-0049">Antioxidant</keyword>
<accession>A0A9X1M4E0</accession>
<gene>
    <name evidence="7" type="ORF">LJ755_00445</name>
    <name evidence="8" type="ORF">MUK71_10240</name>
</gene>
<evidence type="ECO:0000313" key="10">
    <source>
        <dbReference type="Proteomes" id="UP001155145"/>
    </source>
</evidence>
<dbReference type="Pfam" id="PF00578">
    <property type="entry name" value="AhpC-TSA"/>
    <property type="match status" value="1"/>
</dbReference>
<keyword evidence="9" id="KW-1185">Reference proteome</keyword>
<dbReference type="Proteomes" id="UP001155145">
    <property type="component" value="Unassembled WGS sequence"/>
</dbReference>
<evidence type="ECO:0000256" key="3">
    <source>
        <dbReference type="ARBA" id="ARBA00023002"/>
    </source>
</evidence>